<proteinExistence type="predicted"/>
<evidence type="ECO:0000313" key="6">
    <source>
        <dbReference type="Proteomes" id="UP000436088"/>
    </source>
</evidence>
<dbReference type="GO" id="GO:0005524">
    <property type="term" value="F:ATP binding"/>
    <property type="evidence" value="ECO:0007669"/>
    <property type="project" value="UniProtKB-KW"/>
</dbReference>
<dbReference type="Gene3D" id="1.10.287.890">
    <property type="entry name" value="Crystal structure of tRNA isopentenylpyrophosphate transferase (bh2366) domain"/>
    <property type="match status" value="1"/>
</dbReference>
<accession>A0A6A2Z617</accession>
<keyword evidence="6" id="KW-1185">Reference proteome</keyword>
<dbReference type="PANTHER" id="PTHR11088">
    <property type="entry name" value="TRNA DIMETHYLALLYLTRANSFERASE"/>
    <property type="match status" value="1"/>
</dbReference>
<keyword evidence="4" id="KW-0067">ATP-binding</keyword>
<keyword evidence="3" id="KW-0547">Nucleotide-binding</keyword>
<dbReference type="GO" id="GO:0009824">
    <property type="term" value="F:AMP dimethylallyltransferase activity"/>
    <property type="evidence" value="ECO:0007669"/>
    <property type="project" value="TreeGrafter"/>
</dbReference>
<evidence type="ECO:0000256" key="2">
    <source>
        <dbReference type="ARBA" id="ARBA00022712"/>
    </source>
</evidence>
<evidence type="ECO:0000313" key="5">
    <source>
        <dbReference type="EMBL" id="KAE8686899.1"/>
    </source>
</evidence>
<dbReference type="Proteomes" id="UP000436088">
    <property type="component" value="Unassembled WGS sequence"/>
</dbReference>
<keyword evidence="1" id="KW-0808">Transferase</keyword>
<dbReference type="InterPro" id="IPR039657">
    <property type="entry name" value="Dimethylallyltransferase"/>
</dbReference>
<dbReference type="GO" id="GO:0006400">
    <property type="term" value="P:tRNA modification"/>
    <property type="evidence" value="ECO:0007669"/>
    <property type="project" value="TreeGrafter"/>
</dbReference>
<dbReference type="GO" id="GO:0009691">
    <property type="term" value="P:cytokinin biosynthetic process"/>
    <property type="evidence" value="ECO:0007669"/>
    <property type="project" value="UniProtKB-KW"/>
</dbReference>
<dbReference type="Pfam" id="PF01715">
    <property type="entry name" value="IPPT"/>
    <property type="match status" value="1"/>
</dbReference>
<organism evidence="5 6">
    <name type="scientific">Hibiscus syriacus</name>
    <name type="common">Rose of Sharon</name>
    <dbReference type="NCBI Taxonomy" id="106335"/>
    <lineage>
        <taxon>Eukaryota</taxon>
        <taxon>Viridiplantae</taxon>
        <taxon>Streptophyta</taxon>
        <taxon>Embryophyta</taxon>
        <taxon>Tracheophyta</taxon>
        <taxon>Spermatophyta</taxon>
        <taxon>Magnoliopsida</taxon>
        <taxon>eudicotyledons</taxon>
        <taxon>Gunneridae</taxon>
        <taxon>Pentapetalae</taxon>
        <taxon>rosids</taxon>
        <taxon>malvids</taxon>
        <taxon>Malvales</taxon>
        <taxon>Malvaceae</taxon>
        <taxon>Malvoideae</taxon>
        <taxon>Hibiscus</taxon>
    </lineage>
</organism>
<comment type="caution">
    <text evidence="5">The sequence shown here is derived from an EMBL/GenBank/DDBJ whole genome shotgun (WGS) entry which is preliminary data.</text>
</comment>
<evidence type="ECO:0000256" key="4">
    <source>
        <dbReference type="ARBA" id="ARBA00022840"/>
    </source>
</evidence>
<dbReference type="GO" id="GO:0005739">
    <property type="term" value="C:mitochondrion"/>
    <property type="evidence" value="ECO:0007669"/>
    <property type="project" value="TreeGrafter"/>
</dbReference>
<reference evidence="5" key="1">
    <citation type="submission" date="2019-09" db="EMBL/GenBank/DDBJ databases">
        <title>Draft genome information of white flower Hibiscus syriacus.</title>
        <authorList>
            <person name="Kim Y.-M."/>
        </authorList>
    </citation>
    <scope>NUCLEOTIDE SEQUENCE [LARGE SCALE GENOMIC DNA]</scope>
    <source>
        <strain evidence="5">YM2019G1</strain>
    </source>
</reference>
<evidence type="ECO:0000256" key="3">
    <source>
        <dbReference type="ARBA" id="ARBA00022741"/>
    </source>
</evidence>
<keyword evidence="2" id="KW-0203">Cytokinin biosynthesis</keyword>
<protein>
    <submittedName>
        <fullName evidence="5">Exostosin family protein</fullName>
    </submittedName>
</protein>
<dbReference type="AlphaFoldDB" id="A0A6A2Z617"/>
<sequence>MLESGMLEELAQFYDPTKEDFRVGLRKAIGVPEFGIYFKSYPPWESKENGTVPPAKEGCNNQARRAAYEEAVREIKHSTCRLAKRQIWKIQRLRESGWELKRLDGTATFEAIMKKKEWRSIWEKEVLEPSVKAVNRFFE</sequence>
<dbReference type="GO" id="GO:0052381">
    <property type="term" value="F:tRNA dimethylallyltransferase activity"/>
    <property type="evidence" value="ECO:0007669"/>
    <property type="project" value="TreeGrafter"/>
</dbReference>
<dbReference type="EMBL" id="VEPZ02001209">
    <property type="protein sequence ID" value="KAE8686899.1"/>
    <property type="molecule type" value="Genomic_DNA"/>
</dbReference>
<name>A0A6A2Z617_HIBSY</name>
<gene>
    <name evidence="5" type="ORF">F3Y22_tig00111027pilonHSYRG00429</name>
</gene>
<evidence type="ECO:0000256" key="1">
    <source>
        <dbReference type="ARBA" id="ARBA00022679"/>
    </source>
</evidence>
<dbReference type="PANTHER" id="PTHR11088:SF86">
    <property type="entry name" value="ADENYLATE ISOPENTENYLTRANSFERASE 4-RELATED"/>
    <property type="match status" value="1"/>
</dbReference>